<dbReference type="AlphaFoldDB" id="A0AAI8V784"/>
<sequence>MKSFVLILLFTSTVTSTAILRPRQSNNGCCFGLTSVGTVNETVEESHGGNLLLGGSFQQGGFCLVKSTKTIQDTLNHNCFMTTPTRQFECFAGIVGATAFDVLANADGKSYLHYDNGPGLFYACPIGSGADQYYDIFSTAKADSTGCIQVALALHNPSGACSASNTTSSSGTSVLRATSSAPLSTQTTIAQSDPSVTSAFVAPGYSYVPGTGAVTTIVPSGIVRPQSTSSTSAAPKSTAAASRVCSIAASAPSIAPFKVATPNNRDQDTSTDVLISTNNSALFQYVIPGSFLPIMADAAKPPLCALQFRMPVCTELPKGYPCYSFSGLEQEILSNSGMAFALSDDDAAVPVVASWNATELHQVFPGENSILGTFECGKPAGSYGAARKMTWRASSVRSFSLEFLQAGVGADAQFQDGIGAWILPCS</sequence>
<protein>
    <submittedName>
        <fullName evidence="2">Uu.00g096770.m01.CDS01</fullName>
    </submittedName>
</protein>
<dbReference type="PANTHER" id="PTHR39613">
    <property type="entry name" value="ANCHORED CELL WALL PROTEIN, PUTATIVE (AFU_ORTHOLOGUE AFUA_4G08960)-RELATED"/>
    <property type="match status" value="1"/>
</dbReference>
<proteinExistence type="predicted"/>
<organism evidence="2 3">
    <name type="scientific">Anthostomella pinea</name>
    <dbReference type="NCBI Taxonomy" id="933095"/>
    <lineage>
        <taxon>Eukaryota</taxon>
        <taxon>Fungi</taxon>
        <taxon>Dikarya</taxon>
        <taxon>Ascomycota</taxon>
        <taxon>Pezizomycotina</taxon>
        <taxon>Sordariomycetes</taxon>
        <taxon>Xylariomycetidae</taxon>
        <taxon>Xylariales</taxon>
        <taxon>Xylariaceae</taxon>
        <taxon>Anthostomella</taxon>
    </lineage>
</organism>
<evidence type="ECO:0000313" key="3">
    <source>
        <dbReference type="Proteomes" id="UP001295740"/>
    </source>
</evidence>
<dbReference type="EMBL" id="CAUWAG010000004">
    <property type="protein sequence ID" value="CAJ2502283.1"/>
    <property type="molecule type" value="Genomic_DNA"/>
</dbReference>
<evidence type="ECO:0000313" key="2">
    <source>
        <dbReference type="EMBL" id="CAJ2502283.1"/>
    </source>
</evidence>
<accession>A0AAI8V784</accession>
<comment type="caution">
    <text evidence="2">The sequence shown here is derived from an EMBL/GenBank/DDBJ whole genome shotgun (WGS) entry which is preliminary data.</text>
</comment>
<feature type="chain" id="PRO_5042482312" evidence="1">
    <location>
        <begin position="17"/>
        <end position="426"/>
    </location>
</feature>
<keyword evidence="3" id="KW-1185">Reference proteome</keyword>
<dbReference type="Proteomes" id="UP001295740">
    <property type="component" value="Unassembled WGS sequence"/>
</dbReference>
<name>A0AAI8V784_9PEZI</name>
<keyword evidence="1" id="KW-0732">Signal</keyword>
<gene>
    <name evidence="2" type="ORF">KHLLAP_LOCUS2751</name>
</gene>
<feature type="signal peptide" evidence="1">
    <location>
        <begin position="1"/>
        <end position="16"/>
    </location>
</feature>
<evidence type="ECO:0000256" key="1">
    <source>
        <dbReference type="SAM" id="SignalP"/>
    </source>
</evidence>
<reference evidence="2" key="1">
    <citation type="submission" date="2023-10" db="EMBL/GenBank/DDBJ databases">
        <authorList>
            <person name="Hackl T."/>
        </authorList>
    </citation>
    <scope>NUCLEOTIDE SEQUENCE</scope>
</reference>
<dbReference type="PANTHER" id="PTHR39613:SF1">
    <property type="entry name" value="ANCHORED CELL WALL PROTEIN, PUTATIVE (AFU_ORTHOLOGUE AFUA_4G08960)-RELATED"/>
    <property type="match status" value="1"/>
</dbReference>